<evidence type="ECO:0000313" key="2">
    <source>
        <dbReference type="EMBL" id="ETL93463.1"/>
    </source>
</evidence>
<gene>
    <name evidence="1" type="ORF">L916_08474</name>
    <name evidence="2" type="ORF">L917_08376</name>
</gene>
<dbReference type="Proteomes" id="UP000053864">
    <property type="component" value="Unassembled WGS sequence"/>
</dbReference>
<protein>
    <submittedName>
        <fullName evidence="2">Uncharacterized protein</fullName>
    </submittedName>
</protein>
<organism evidence="2">
    <name type="scientific">Phytophthora nicotianae</name>
    <name type="common">Potato buckeye rot agent</name>
    <name type="synonym">Phytophthora parasitica</name>
    <dbReference type="NCBI Taxonomy" id="4792"/>
    <lineage>
        <taxon>Eukaryota</taxon>
        <taxon>Sar</taxon>
        <taxon>Stramenopiles</taxon>
        <taxon>Oomycota</taxon>
        <taxon>Peronosporomycetes</taxon>
        <taxon>Peronosporales</taxon>
        <taxon>Peronosporaceae</taxon>
        <taxon>Phytophthora</taxon>
    </lineage>
</organism>
<reference evidence="2" key="1">
    <citation type="submission" date="2013-11" db="EMBL/GenBank/DDBJ databases">
        <title>The Genome Sequence of Phytophthora parasitica CHvinca01.</title>
        <authorList>
            <consortium name="The Broad Institute Genomics Platform"/>
            <person name="Russ C."/>
            <person name="Tyler B."/>
            <person name="Panabieres F."/>
            <person name="Shan W."/>
            <person name="Tripathy S."/>
            <person name="Grunwald N."/>
            <person name="Machado M."/>
            <person name="Johnson C.S."/>
            <person name="Arredondo F."/>
            <person name="Hong C."/>
            <person name="Coffey M."/>
            <person name="Young S.K."/>
            <person name="Zeng Q."/>
            <person name="Gargeya S."/>
            <person name="Fitzgerald M."/>
            <person name="Abouelleil A."/>
            <person name="Alvarado L."/>
            <person name="Chapman S.B."/>
            <person name="Gainer-Dewar J."/>
            <person name="Goldberg J."/>
            <person name="Griggs A."/>
            <person name="Gujja S."/>
            <person name="Hansen M."/>
            <person name="Howarth C."/>
            <person name="Imamovic A."/>
            <person name="Ireland A."/>
            <person name="Larimer J."/>
            <person name="McCowan C."/>
            <person name="Murphy C."/>
            <person name="Pearson M."/>
            <person name="Poon T.W."/>
            <person name="Priest M."/>
            <person name="Roberts A."/>
            <person name="Saif S."/>
            <person name="Shea T."/>
            <person name="Sykes S."/>
            <person name="Wortman J."/>
            <person name="Nusbaum C."/>
            <person name="Birren B."/>
        </authorList>
    </citation>
    <scope>NUCLEOTIDE SEQUENCE [LARGE SCALE GENOMIC DNA]</scope>
    <source>
        <strain evidence="2">CHvinca01</strain>
    </source>
</reference>
<sequence>MKQLIPADGKYNVNRVQVIQWIEEAVSVINEDQNDSRKWSTCSKDLVKTRNQHVED</sequence>
<name>W2L7N0_PHYNI</name>
<dbReference type="Proteomes" id="UP000054423">
    <property type="component" value="Unassembled WGS sequence"/>
</dbReference>
<dbReference type="AlphaFoldDB" id="W2L7N0"/>
<accession>W2L7N0</accession>
<dbReference type="OrthoDB" id="127431at2759"/>
<reference evidence="1 3" key="2">
    <citation type="submission" date="2013-11" db="EMBL/GenBank/DDBJ databases">
        <title>The Genome Sequence of Phytophthora parasitica CJ05E6.</title>
        <authorList>
            <consortium name="The Broad Institute Genomics Platform"/>
            <person name="Russ C."/>
            <person name="Tyler B."/>
            <person name="Panabieres F."/>
            <person name="Shan W."/>
            <person name="Tripathy S."/>
            <person name="Grunwald N."/>
            <person name="Machado M."/>
            <person name="Johnson C.S."/>
            <person name="Arredondo F."/>
            <person name="Hong C."/>
            <person name="Coffey M."/>
            <person name="Young S.K."/>
            <person name="Zeng Q."/>
            <person name="Gargeya S."/>
            <person name="Fitzgerald M."/>
            <person name="Abouelleil A."/>
            <person name="Alvarado L."/>
            <person name="Chapman S.B."/>
            <person name="Gainer-Dewar J."/>
            <person name="Goldberg J."/>
            <person name="Griggs A."/>
            <person name="Gujja S."/>
            <person name="Hansen M."/>
            <person name="Howarth C."/>
            <person name="Imamovic A."/>
            <person name="Ireland A."/>
            <person name="Larimer J."/>
            <person name="McCowan C."/>
            <person name="Murphy C."/>
            <person name="Pearson M."/>
            <person name="Poon T.W."/>
            <person name="Priest M."/>
            <person name="Roberts A."/>
            <person name="Saif S."/>
            <person name="Shea T."/>
            <person name="Sykes S."/>
            <person name="Wortman J."/>
            <person name="Nusbaum C."/>
            <person name="Birren B."/>
        </authorList>
    </citation>
    <scope>NUCLEOTIDE SEQUENCE [LARGE SCALE GENOMIC DNA]</scope>
    <source>
        <strain evidence="1 3">CJ05E6</strain>
    </source>
</reference>
<evidence type="ECO:0000313" key="1">
    <source>
        <dbReference type="EMBL" id="ETL40318.1"/>
    </source>
</evidence>
<evidence type="ECO:0000313" key="3">
    <source>
        <dbReference type="Proteomes" id="UP000053864"/>
    </source>
</evidence>
<dbReference type="EMBL" id="KI679583">
    <property type="protein sequence ID" value="ETL93463.1"/>
    <property type="molecule type" value="Genomic_DNA"/>
</dbReference>
<proteinExistence type="predicted"/>
<dbReference type="EMBL" id="KI672856">
    <property type="protein sequence ID" value="ETL40318.1"/>
    <property type="molecule type" value="Genomic_DNA"/>
</dbReference>